<evidence type="ECO:0000313" key="2">
    <source>
        <dbReference type="Proteomes" id="UP000031516"/>
    </source>
</evidence>
<protein>
    <submittedName>
        <fullName evidence="1">WGS project CCBQ000000000 data, contig 00008</fullName>
    </submittedName>
</protein>
<gene>
    <name evidence="1" type="ORF">KLDO_g3091</name>
</gene>
<evidence type="ECO:0000313" key="1">
    <source>
        <dbReference type="EMBL" id="CDO94836.1"/>
    </source>
</evidence>
<organism evidence="1 2">
    <name type="scientific">Kluyveromyces dobzhanskii CBS 2104</name>
    <dbReference type="NCBI Taxonomy" id="1427455"/>
    <lineage>
        <taxon>Eukaryota</taxon>
        <taxon>Fungi</taxon>
        <taxon>Dikarya</taxon>
        <taxon>Ascomycota</taxon>
        <taxon>Saccharomycotina</taxon>
        <taxon>Saccharomycetes</taxon>
        <taxon>Saccharomycetales</taxon>
        <taxon>Saccharomycetaceae</taxon>
        <taxon>Kluyveromyces</taxon>
    </lineage>
</organism>
<dbReference type="Proteomes" id="UP000031516">
    <property type="component" value="Unassembled WGS sequence"/>
</dbReference>
<dbReference type="EMBL" id="CCBQ010000041">
    <property type="protein sequence ID" value="CDO94836.1"/>
    <property type="molecule type" value="Genomic_DNA"/>
</dbReference>
<proteinExistence type="predicted"/>
<dbReference type="OrthoDB" id="4032769at2759"/>
<dbReference type="AlphaFoldDB" id="A0A0A8L722"/>
<keyword evidence="2" id="KW-1185">Reference proteome</keyword>
<name>A0A0A8L722_9SACH</name>
<reference evidence="1 2" key="1">
    <citation type="submission" date="2014-03" db="EMBL/GenBank/DDBJ databases">
        <title>The genome of Kluyveromyces dobzhanskii.</title>
        <authorList>
            <person name="Nystedt B."/>
            <person name="Astrom S."/>
        </authorList>
    </citation>
    <scope>NUCLEOTIDE SEQUENCE [LARGE SCALE GENOMIC DNA]</scope>
    <source>
        <strain evidence="1 2">CBS 2104</strain>
    </source>
</reference>
<accession>A0A0A8L722</accession>
<sequence>MAGDDLTGVELQLRQVREKFTEQQKSLSVADLEALATLVGDLQKVVSEMDQILQRNSKQMNVSFLLNHESSVNANGSVHTVNKNGIGNNGQAAVNLDRAAFYAESSPFQHQMDRSGSFRLCPPMAHTTAADYFSNDTQAPLLISDGQILENLANLKRLGEMQNR</sequence>
<comment type="caution">
    <text evidence="1">The sequence shown here is derived from an EMBL/GenBank/DDBJ whole genome shotgun (WGS) entry which is preliminary data.</text>
</comment>